<organism evidence="2 3">
    <name type="scientific">Aliiglaciecola litoralis</name>
    <dbReference type="NCBI Taxonomy" id="582857"/>
    <lineage>
        <taxon>Bacteria</taxon>
        <taxon>Pseudomonadati</taxon>
        <taxon>Pseudomonadota</taxon>
        <taxon>Gammaproteobacteria</taxon>
        <taxon>Alteromonadales</taxon>
        <taxon>Alteromonadaceae</taxon>
        <taxon>Aliiglaciecola</taxon>
    </lineage>
</organism>
<dbReference type="RefSeq" id="WP_343862699.1">
    <property type="nucleotide sequence ID" value="NZ_BAAAFD010000026.1"/>
</dbReference>
<reference evidence="3" key="1">
    <citation type="journal article" date="2019" name="Int. J. Syst. Evol. Microbiol.">
        <title>The Global Catalogue of Microorganisms (GCM) 10K type strain sequencing project: providing services to taxonomists for standard genome sequencing and annotation.</title>
        <authorList>
            <consortium name="The Broad Institute Genomics Platform"/>
            <consortium name="The Broad Institute Genome Sequencing Center for Infectious Disease"/>
            <person name="Wu L."/>
            <person name="Ma J."/>
        </authorList>
    </citation>
    <scope>NUCLEOTIDE SEQUENCE [LARGE SCALE GENOMIC DNA]</scope>
    <source>
        <strain evidence="3">JCM 15896</strain>
    </source>
</reference>
<keyword evidence="1" id="KW-0812">Transmembrane</keyword>
<accession>A0ABN1LU12</accession>
<sequence>MGDLIAFLMVIPVFALISTAFHYWLHNRILAILIPTFAVPFILPLIDYFMLGRIDPFTIDAMLNAAIMMLIISWLVSIPFKKHRENNGKGV</sequence>
<feature type="transmembrane region" description="Helical" evidence="1">
    <location>
        <begin position="57"/>
        <end position="76"/>
    </location>
</feature>
<evidence type="ECO:0000313" key="3">
    <source>
        <dbReference type="Proteomes" id="UP001500359"/>
    </source>
</evidence>
<keyword evidence="1" id="KW-0472">Membrane</keyword>
<dbReference type="Proteomes" id="UP001500359">
    <property type="component" value="Unassembled WGS sequence"/>
</dbReference>
<dbReference type="EMBL" id="BAAAFD010000026">
    <property type="protein sequence ID" value="GAA0860349.1"/>
    <property type="molecule type" value="Genomic_DNA"/>
</dbReference>
<feature type="transmembrane region" description="Helical" evidence="1">
    <location>
        <begin position="32"/>
        <end position="51"/>
    </location>
</feature>
<protein>
    <submittedName>
        <fullName evidence="2">Uncharacterized protein</fullName>
    </submittedName>
</protein>
<evidence type="ECO:0000256" key="1">
    <source>
        <dbReference type="SAM" id="Phobius"/>
    </source>
</evidence>
<comment type="caution">
    <text evidence="2">The sequence shown here is derived from an EMBL/GenBank/DDBJ whole genome shotgun (WGS) entry which is preliminary data.</text>
</comment>
<name>A0ABN1LU12_9ALTE</name>
<evidence type="ECO:0000313" key="2">
    <source>
        <dbReference type="EMBL" id="GAA0860349.1"/>
    </source>
</evidence>
<keyword evidence="3" id="KW-1185">Reference proteome</keyword>
<keyword evidence="1" id="KW-1133">Transmembrane helix</keyword>
<feature type="transmembrane region" description="Helical" evidence="1">
    <location>
        <begin position="6"/>
        <end position="25"/>
    </location>
</feature>
<proteinExistence type="predicted"/>
<gene>
    <name evidence="2" type="ORF">GCM10009114_37030</name>
</gene>